<dbReference type="EMBL" id="RDQJ01000001">
    <property type="protein sequence ID" value="RMX19008.1"/>
    <property type="molecule type" value="Genomic_DNA"/>
</dbReference>
<dbReference type="Proteomes" id="UP000275180">
    <property type="component" value="Unassembled WGS sequence"/>
</dbReference>
<evidence type="ECO:0000313" key="1">
    <source>
        <dbReference type="EMBL" id="RMX19008.1"/>
    </source>
</evidence>
<dbReference type="AlphaFoldDB" id="A0A3M6RVB9"/>
<dbReference type="RefSeq" id="WP_122243841.1">
    <property type="nucleotide sequence ID" value="NZ_RDQJ01000001.1"/>
</dbReference>
<accession>A0A3M6RVB9</accession>
<evidence type="ECO:0000313" key="2">
    <source>
        <dbReference type="Proteomes" id="UP000275180"/>
    </source>
</evidence>
<sequence>MTLFKTMDEKRQWRLGCEAMGQRFVQEWQRLRFTPQTVHGADAWIDLPCVLRNPHMAALLHAHWFALAARHGMDVAYVFHEIAAPSNPPPASRPYETPQENKPLVAWRQRLGREIGQRLLKEARKAGLDLAPIEYLCSAPLSQKEINLTHMRADFLLTLAQRGLSVQYILTGFYPAADGQNSSMEAQT</sequence>
<name>A0A3M6RVB9_9BURK</name>
<gene>
    <name evidence="1" type="ORF">EBQ34_01240</name>
</gene>
<reference evidence="1 2" key="1">
    <citation type="submission" date="2018-10" db="EMBL/GenBank/DDBJ databases">
        <title>Comamonadaceae CDC group NO-1 genome sequencing and assembly.</title>
        <authorList>
            <person name="Bernier A.-M."/>
            <person name="Bernard K."/>
        </authorList>
    </citation>
    <scope>NUCLEOTIDE SEQUENCE [LARGE SCALE GENOMIC DNA]</scope>
    <source>
        <strain evidence="1 2">NML180582</strain>
    </source>
</reference>
<comment type="caution">
    <text evidence="1">The sequence shown here is derived from an EMBL/GenBank/DDBJ whole genome shotgun (WGS) entry which is preliminary data.</text>
</comment>
<proteinExistence type="predicted"/>
<protein>
    <submittedName>
        <fullName evidence="1">Uncharacterized protein</fullName>
    </submittedName>
</protein>
<organism evidence="1 2">
    <name type="scientific">Vandammella animalimorsus</name>
    <dbReference type="NCBI Taxonomy" id="2029117"/>
    <lineage>
        <taxon>Bacteria</taxon>
        <taxon>Pseudomonadati</taxon>
        <taxon>Pseudomonadota</taxon>
        <taxon>Betaproteobacteria</taxon>
        <taxon>Burkholderiales</taxon>
        <taxon>Comamonadaceae</taxon>
        <taxon>Vandammella</taxon>
    </lineage>
</organism>